<evidence type="ECO:0000313" key="5">
    <source>
        <dbReference type="EMBL" id="AVO55118.1"/>
    </source>
</evidence>
<dbReference type="PROSITE" id="PS51084">
    <property type="entry name" value="HIT_2"/>
    <property type="match status" value="1"/>
</dbReference>
<evidence type="ECO:0000256" key="1">
    <source>
        <dbReference type="PIRSR" id="PIRSR601310-1"/>
    </source>
</evidence>
<dbReference type="Gene3D" id="3.30.428.10">
    <property type="entry name" value="HIT-like"/>
    <property type="match status" value="1"/>
</dbReference>
<dbReference type="InterPro" id="IPR001310">
    <property type="entry name" value="Histidine_triad_HIT"/>
</dbReference>
<dbReference type="PROSITE" id="PS00892">
    <property type="entry name" value="HIT_1"/>
    <property type="match status" value="1"/>
</dbReference>
<dbReference type="GO" id="GO:0009117">
    <property type="term" value="P:nucleotide metabolic process"/>
    <property type="evidence" value="ECO:0007669"/>
    <property type="project" value="TreeGrafter"/>
</dbReference>
<dbReference type="InterPro" id="IPR019808">
    <property type="entry name" value="Histidine_triad_CS"/>
</dbReference>
<dbReference type="AlphaFoldDB" id="A0A2R3QTQ8"/>
<dbReference type="SUPFAM" id="SSF54197">
    <property type="entry name" value="HIT-like"/>
    <property type="match status" value="1"/>
</dbReference>
<dbReference type="EMBL" id="CP027657">
    <property type="protein sequence ID" value="AVO55118.1"/>
    <property type="molecule type" value="Genomic_DNA"/>
</dbReference>
<dbReference type="Pfam" id="PF01230">
    <property type="entry name" value="HIT"/>
    <property type="match status" value="1"/>
</dbReference>
<dbReference type="PANTHER" id="PTHR46648:SF1">
    <property type="entry name" value="ADENOSINE 5'-MONOPHOSPHORAMIDASE HNT1"/>
    <property type="match status" value="1"/>
</dbReference>
<protein>
    <submittedName>
        <fullName evidence="5">HIT family protein</fullName>
    </submittedName>
</protein>
<dbReference type="STRING" id="1001585.MDS_3078"/>
<feature type="short sequence motif" description="Histidine triad motif" evidence="2 3">
    <location>
        <begin position="97"/>
        <end position="101"/>
    </location>
</feature>
<evidence type="ECO:0000259" key="4">
    <source>
        <dbReference type="PROSITE" id="PS51084"/>
    </source>
</evidence>
<dbReference type="InterPro" id="IPR036265">
    <property type="entry name" value="HIT-like_sf"/>
</dbReference>
<dbReference type="InterPro" id="IPR011146">
    <property type="entry name" value="HIT-like"/>
</dbReference>
<feature type="domain" description="HIT" evidence="4">
    <location>
        <begin position="4"/>
        <end position="112"/>
    </location>
</feature>
<organism evidence="5 6">
    <name type="scientific">Ectopseudomonas mendocina</name>
    <name type="common">Pseudomonas mendocina</name>
    <dbReference type="NCBI Taxonomy" id="300"/>
    <lineage>
        <taxon>Bacteria</taxon>
        <taxon>Pseudomonadati</taxon>
        <taxon>Pseudomonadota</taxon>
        <taxon>Gammaproteobacteria</taxon>
        <taxon>Pseudomonadales</taxon>
        <taxon>Pseudomonadaceae</taxon>
        <taxon>Ectopseudomonas</taxon>
    </lineage>
</organism>
<proteinExistence type="predicted"/>
<evidence type="ECO:0000256" key="2">
    <source>
        <dbReference type="PIRSR" id="PIRSR601310-3"/>
    </source>
</evidence>
<evidence type="ECO:0000256" key="3">
    <source>
        <dbReference type="PROSITE-ProRule" id="PRU00464"/>
    </source>
</evidence>
<sequence length="148" mass="16644">MTCVFCAIAAGQLPAHQLYQDDDFIVLLDIFPMRPAHVLIVSRAHAPFLKDLPAGVRDRLLALSYRVTAALRTAGYGREGINLVINDGPDSNQHVPHLHLHLIPRRPGDLPALLWRLLVRFLPLGRKRIEARLQAEAEQLRLVLSKEI</sequence>
<feature type="active site" description="Tele-AMP-histidine intermediate" evidence="1">
    <location>
        <position position="99"/>
    </location>
</feature>
<name>A0A2R3QTQ8_ECTME</name>
<reference evidence="5 6" key="1">
    <citation type="submission" date="2018-03" db="EMBL/GenBank/DDBJ databases">
        <title>Complete genome sequence and methylome analysis of Pseudomonas mendocina NEB 698.</title>
        <authorList>
            <person name="Morgan R.D."/>
        </authorList>
    </citation>
    <scope>NUCLEOTIDE SEQUENCE [LARGE SCALE GENOMIC DNA]</scope>
    <source>
        <strain evidence="5 6">NEB698</strain>
    </source>
</reference>
<dbReference type="Proteomes" id="UP000238327">
    <property type="component" value="Chromosome"/>
</dbReference>
<accession>A0A2R3QTQ8</accession>
<dbReference type="OrthoDB" id="9784774at2"/>
<gene>
    <name evidence="5" type="ORF">C7A17_20920</name>
</gene>
<evidence type="ECO:0000313" key="6">
    <source>
        <dbReference type="Proteomes" id="UP000238327"/>
    </source>
</evidence>
<dbReference type="RefSeq" id="WP_106740033.1">
    <property type="nucleotide sequence ID" value="NZ_CP027657.1"/>
</dbReference>
<dbReference type="GO" id="GO:0003824">
    <property type="term" value="F:catalytic activity"/>
    <property type="evidence" value="ECO:0007669"/>
    <property type="project" value="InterPro"/>
</dbReference>
<dbReference type="PANTHER" id="PTHR46648">
    <property type="entry name" value="HIT FAMILY PROTEIN 1"/>
    <property type="match status" value="1"/>
</dbReference>
<dbReference type="PRINTS" id="PR00332">
    <property type="entry name" value="HISTRIAD"/>
</dbReference>